<evidence type="ECO:0000313" key="4">
    <source>
        <dbReference type="EMBL" id="VFR58248.1"/>
    </source>
</evidence>
<dbReference type="AlphaFoldDB" id="A0A484RMV9"/>
<dbReference type="EMBL" id="CAADII010000039">
    <property type="protein sequence ID" value="VFR55018.1"/>
    <property type="molecule type" value="Genomic_DNA"/>
</dbReference>
<dbReference type="PANTHER" id="PTHR41791">
    <property type="entry name" value="SSL7039 PROTEIN"/>
    <property type="match status" value="1"/>
</dbReference>
<protein>
    <submittedName>
        <fullName evidence="2">FIG022160: hypothetical toxin</fullName>
    </submittedName>
</protein>
<evidence type="ECO:0000313" key="3">
    <source>
        <dbReference type="EMBL" id="VFR55018.1"/>
    </source>
</evidence>
<dbReference type="InterPro" id="IPR014056">
    <property type="entry name" value="TypeIITA-like_toxin_pred"/>
</dbReference>
<evidence type="ECO:0000313" key="2">
    <source>
        <dbReference type="EMBL" id="VFR51538.1"/>
    </source>
</evidence>
<evidence type="ECO:0000313" key="5">
    <source>
        <dbReference type="EMBL" id="VFR61057.1"/>
    </source>
</evidence>
<dbReference type="PANTHER" id="PTHR41791:SF1">
    <property type="entry name" value="SSL7039 PROTEIN"/>
    <property type="match status" value="1"/>
</dbReference>
<sequence length="96" mass="10880">MKTLLTTPAFDAWFEGLRDKMTARRIQARLDRVEDGNFGDCRAIAEGVMELRIHHGPGYRIYFTQRRENIVVLLAGGSKSTQQQDIDTALATAREL</sequence>
<dbReference type="EMBL" id="CAADID010000004">
    <property type="protein sequence ID" value="VFR58248.1"/>
    <property type="molecule type" value="Genomic_DNA"/>
</dbReference>
<evidence type="ECO:0000313" key="1">
    <source>
        <dbReference type="EMBL" id="VFR26175.1"/>
    </source>
</evidence>
<reference evidence="2" key="1">
    <citation type="submission" date="2019-03" db="EMBL/GenBank/DDBJ databases">
        <authorList>
            <person name="Danneels B."/>
        </authorList>
    </citation>
    <scope>NUCLEOTIDE SEQUENCE</scope>
</reference>
<gene>
    <name evidence="1" type="ORF">AMP9_0877</name>
    <name evidence="2" type="ORF">ANT2_0816</name>
    <name evidence="4" type="ORF">ANT3_0817</name>
    <name evidence="3" type="ORF">BRI6_0875</name>
    <name evidence="5" type="ORF">BRI9_0929</name>
    <name evidence="6" type="ORF">IVO3_0927</name>
    <name evidence="7" type="ORF">RAN7_0867</name>
</gene>
<proteinExistence type="predicted"/>
<dbReference type="EMBL" id="CAADIG010000035">
    <property type="protein sequence ID" value="VFR51538.1"/>
    <property type="molecule type" value="Genomic_DNA"/>
</dbReference>
<evidence type="ECO:0000313" key="6">
    <source>
        <dbReference type="EMBL" id="VFR95175.1"/>
    </source>
</evidence>
<organism evidence="2">
    <name type="scientific">plant metagenome</name>
    <dbReference type="NCBI Taxonomy" id="1297885"/>
    <lineage>
        <taxon>unclassified sequences</taxon>
        <taxon>metagenomes</taxon>
        <taxon>organismal metagenomes</taxon>
    </lineage>
</organism>
<accession>A0A484RMV9</accession>
<dbReference type="EMBL" id="CAADIZ010000066">
    <property type="protein sequence ID" value="VFS32206.1"/>
    <property type="molecule type" value="Genomic_DNA"/>
</dbReference>
<dbReference type="PIRSF" id="PIRSF028744">
    <property type="entry name" value="Addict_mod_HI1419"/>
    <property type="match status" value="1"/>
</dbReference>
<dbReference type="Pfam" id="PF05973">
    <property type="entry name" value="Gp49"/>
    <property type="match status" value="1"/>
</dbReference>
<dbReference type="EMBL" id="CAADIP010000045">
    <property type="protein sequence ID" value="VFR95175.1"/>
    <property type="molecule type" value="Genomic_DNA"/>
</dbReference>
<dbReference type="EMBL" id="CAADHY010000020">
    <property type="protein sequence ID" value="VFR26175.1"/>
    <property type="molecule type" value="Genomic_DNA"/>
</dbReference>
<dbReference type="NCBIfam" id="TIGR02683">
    <property type="entry name" value="upstrm_HI1419"/>
    <property type="match status" value="1"/>
</dbReference>
<evidence type="ECO:0000313" key="7">
    <source>
        <dbReference type="EMBL" id="VFS32206.1"/>
    </source>
</evidence>
<dbReference type="EMBL" id="CAADIK010000004">
    <property type="protein sequence ID" value="VFR61057.1"/>
    <property type="molecule type" value="Genomic_DNA"/>
</dbReference>
<name>A0A484RMV9_9ZZZZ</name>
<dbReference type="InterPro" id="IPR009241">
    <property type="entry name" value="HigB-like"/>
</dbReference>